<evidence type="ECO:0000256" key="1">
    <source>
        <dbReference type="SAM" id="Coils"/>
    </source>
</evidence>
<protein>
    <submittedName>
        <fullName evidence="3">Uncharacterized protein</fullName>
    </submittedName>
</protein>
<feature type="region of interest" description="Disordered" evidence="2">
    <location>
        <begin position="1"/>
        <end position="21"/>
    </location>
</feature>
<evidence type="ECO:0000256" key="2">
    <source>
        <dbReference type="SAM" id="MobiDB-lite"/>
    </source>
</evidence>
<feature type="region of interest" description="Disordered" evidence="2">
    <location>
        <begin position="758"/>
        <end position="792"/>
    </location>
</feature>
<gene>
    <name evidence="3" type="ORF">PV06_04574</name>
</gene>
<name>A0A0D2DM27_9EURO</name>
<reference evidence="3 4" key="1">
    <citation type="submission" date="2015-01" db="EMBL/GenBank/DDBJ databases">
        <title>The Genome Sequence of Exophiala oligosperma CBS72588.</title>
        <authorList>
            <consortium name="The Broad Institute Genomics Platform"/>
            <person name="Cuomo C."/>
            <person name="de Hoog S."/>
            <person name="Gorbushina A."/>
            <person name="Stielow B."/>
            <person name="Teixiera M."/>
            <person name="Abouelleil A."/>
            <person name="Chapman S.B."/>
            <person name="Priest M."/>
            <person name="Young S.K."/>
            <person name="Wortman J."/>
            <person name="Nusbaum C."/>
            <person name="Birren B."/>
        </authorList>
    </citation>
    <scope>NUCLEOTIDE SEQUENCE [LARGE SCALE GENOMIC DNA]</scope>
    <source>
        <strain evidence="3 4">CBS 72588</strain>
    </source>
</reference>
<feature type="region of interest" description="Disordered" evidence="2">
    <location>
        <begin position="652"/>
        <end position="684"/>
    </location>
</feature>
<evidence type="ECO:0000313" key="3">
    <source>
        <dbReference type="EMBL" id="KIW43475.1"/>
    </source>
</evidence>
<feature type="coiled-coil region" evidence="1">
    <location>
        <begin position="477"/>
        <end position="553"/>
    </location>
</feature>
<organism evidence="3 4">
    <name type="scientific">Exophiala oligosperma</name>
    <dbReference type="NCBI Taxonomy" id="215243"/>
    <lineage>
        <taxon>Eukaryota</taxon>
        <taxon>Fungi</taxon>
        <taxon>Dikarya</taxon>
        <taxon>Ascomycota</taxon>
        <taxon>Pezizomycotina</taxon>
        <taxon>Eurotiomycetes</taxon>
        <taxon>Chaetothyriomycetidae</taxon>
        <taxon>Chaetothyriales</taxon>
        <taxon>Herpotrichiellaceae</taxon>
        <taxon>Exophiala</taxon>
    </lineage>
</organism>
<keyword evidence="4" id="KW-1185">Reference proteome</keyword>
<dbReference type="VEuPathDB" id="FungiDB:PV06_04574"/>
<dbReference type="RefSeq" id="XP_016263691.1">
    <property type="nucleotide sequence ID" value="XM_016405485.1"/>
</dbReference>
<dbReference type="EMBL" id="KN847335">
    <property type="protein sequence ID" value="KIW43475.1"/>
    <property type="molecule type" value="Genomic_DNA"/>
</dbReference>
<sequence length="917" mass="102665">MAPQSTSKQRHSASRAVPNGGLGGFICSDPAGSTEALVATNANFVQATTIGKRKQKPPPILTSRSTPDLSTPSIKTSAGPMLEYVWPWTPKTPKDRTWLKSHPEEDVNTRLSVVTQKDSTVQSDFYRSPPETPLTLRSSLPIELPGSLLLPSQGFPQTDPISPPPSLCLIRRDTQDSTISSVPTLSTSASSNDITMDTLRNLTTSSRRNDQSIMPSYTIGNRNAQEPRITKPFTAMTVEELLDYLLQCKNNATVKDLWLPAMRNHVDKMAELILDATEIKVDDGLYQINISQDLNDFAHEIRLLSNSFRKIVESAESLAERDSRISHERLEALEAQNKDVSTKMHAKQKVVDRQSRMIEELNHTICDIVRVLGAFIETNVPRWIDTVEDPRTQEVLQLVSDYTSRGDDRTVPYFRVPEATISKYAQGLHEAHTVVSEYRKMLHGQVAMIREQSHSLDAYTSKYEGAVRLMKQRDHEMVMLIQQNQDMTKELENTKSALAQSQLANVEQEDLAQLYEELRVEMSTLKIEHRMELEKREIEIGKLQQKLGSAREEVIARREDVKNIMSQTRAVLESTRQPEPILRSSNASKALRFLGMEREKDKSKSTSSLASSRSLMSFPPDTANMPADLRCSFKEQAPRLSRPVAQHVGSFDQPFHAQNSPNAYTTSHLNLDDANPPSARPRAGSLSTLQNYAMSRLPMDTEKLLPDPPARPEPHRLSSARVADITQCIASPTAAQIASDYFKNSVLGQTSARRVLSHIPELSMKKPPETSPQHDEARDQRRKSDDSVASADREMYRHSVCALDMLNSNTLPYDGTEHDLTKYAQHRQTEVSPGLEYDEDAGVSEKAHFETAVANLHHIGPGSGNLRAALGNRHRTLEVDNQARKSMVSDTSEYQTSDSEPMTVTQLYHEGGRHIRG</sequence>
<feature type="region of interest" description="Disordered" evidence="2">
    <location>
        <begin position="594"/>
        <end position="622"/>
    </location>
</feature>
<feature type="region of interest" description="Disordered" evidence="2">
    <location>
        <begin position="49"/>
        <end position="76"/>
    </location>
</feature>
<keyword evidence="1" id="KW-0175">Coiled coil</keyword>
<feature type="compositionally biased region" description="Basic and acidic residues" evidence="2">
    <location>
        <begin position="763"/>
        <end position="792"/>
    </location>
</feature>
<feature type="compositionally biased region" description="Polar residues" evidence="2">
    <location>
        <begin position="62"/>
        <end position="76"/>
    </location>
</feature>
<evidence type="ECO:0000313" key="4">
    <source>
        <dbReference type="Proteomes" id="UP000053342"/>
    </source>
</evidence>
<dbReference type="OrthoDB" id="4117168at2759"/>
<proteinExistence type="predicted"/>
<dbReference type="Proteomes" id="UP000053342">
    <property type="component" value="Unassembled WGS sequence"/>
</dbReference>
<feature type="compositionally biased region" description="Low complexity" evidence="2">
    <location>
        <begin position="605"/>
        <end position="617"/>
    </location>
</feature>
<dbReference type="HOGENOM" id="CLU_331202_0_0_1"/>
<dbReference type="GeneID" id="27356648"/>
<dbReference type="AlphaFoldDB" id="A0A0D2DM27"/>
<feature type="compositionally biased region" description="Polar residues" evidence="2">
    <location>
        <begin position="656"/>
        <end position="669"/>
    </location>
</feature>
<accession>A0A0D2DM27</accession>
<feature type="compositionally biased region" description="Basic and acidic residues" evidence="2">
    <location>
        <begin position="595"/>
        <end position="604"/>
    </location>
</feature>